<evidence type="ECO:0000313" key="2">
    <source>
        <dbReference type="EMBL" id="RIW32062.1"/>
    </source>
</evidence>
<keyword evidence="1" id="KW-1133">Transmembrane helix</keyword>
<keyword evidence="1" id="KW-0812">Transmembrane</keyword>
<reference evidence="2 3" key="1">
    <citation type="submission" date="2018-09" db="EMBL/GenBank/DDBJ databases">
        <title>Bacillus saliacetes sp. nov., isolated from Thai shrimp paste (Ka-pi).</title>
        <authorList>
            <person name="Daroonpunt R."/>
            <person name="Tanasupawat S."/>
            <person name="Yiamsombut S."/>
        </authorList>
    </citation>
    <scope>NUCLEOTIDE SEQUENCE [LARGE SCALE GENOMIC DNA]</scope>
    <source>
        <strain evidence="2 3">SKP7-4</strain>
    </source>
</reference>
<name>A0A3A1QVQ0_9BACI</name>
<accession>A0A3A1QVQ0</accession>
<feature type="transmembrane region" description="Helical" evidence="1">
    <location>
        <begin position="64"/>
        <end position="86"/>
    </location>
</feature>
<protein>
    <submittedName>
        <fullName evidence="2">Uncharacterized protein</fullName>
    </submittedName>
</protein>
<proteinExistence type="predicted"/>
<feature type="transmembrane region" description="Helical" evidence="1">
    <location>
        <begin position="36"/>
        <end position="57"/>
    </location>
</feature>
<keyword evidence="1" id="KW-0472">Membrane</keyword>
<gene>
    <name evidence="2" type="ORF">D3H55_14425</name>
</gene>
<sequence>MKKFSWLSYWSLTFSVLPIPFFFAMLYGLIRINVYLGLSLIALSIILSLVFGIMAFVKKTEKNILAGIAIYIALFSAGVVVMIIMLGQMGNPPNTTSS</sequence>
<dbReference type="EMBL" id="QXIR01000019">
    <property type="protein sequence ID" value="RIW32062.1"/>
    <property type="molecule type" value="Genomic_DNA"/>
</dbReference>
<keyword evidence="3" id="KW-1185">Reference proteome</keyword>
<dbReference type="OrthoDB" id="2942545at2"/>
<dbReference type="Proteomes" id="UP000265801">
    <property type="component" value="Unassembled WGS sequence"/>
</dbReference>
<dbReference type="AlphaFoldDB" id="A0A3A1QVQ0"/>
<comment type="caution">
    <text evidence="2">The sequence shown here is derived from an EMBL/GenBank/DDBJ whole genome shotgun (WGS) entry which is preliminary data.</text>
</comment>
<dbReference type="RefSeq" id="WP_119547821.1">
    <property type="nucleotide sequence ID" value="NZ_QXIR01000019.1"/>
</dbReference>
<evidence type="ECO:0000313" key="3">
    <source>
        <dbReference type="Proteomes" id="UP000265801"/>
    </source>
</evidence>
<evidence type="ECO:0000256" key="1">
    <source>
        <dbReference type="SAM" id="Phobius"/>
    </source>
</evidence>
<organism evidence="2 3">
    <name type="scientific">Bacillus salacetis</name>
    <dbReference type="NCBI Taxonomy" id="2315464"/>
    <lineage>
        <taxon>Bacteria</taxon>
        <taxon>Bacillati</taxon>
        <taxon>Bacillota</taxon>
        <taxon>Bacilli</taxon>
        <taxon>Bacillales</taxon>
        <taxon>Bacillaceae</taxon>
        <taxon>Bacillus</taxon>
    </lineage>
</organism>
<feature type="transmembrane region" description="Helical" evidence="1">
    <location>
        <begin position="7"/>
        <end position="30"/>
    </location>
</feature>